<feature type="region of interest" description="Disordered" evidence="10">
    <location>
        <begin position="277"/>
        <end position="344"/>
    </location>
</feature>
<reference evidence="12" key="1">
    <citation type="journal article" date="2002" name="Development">
        <title>HrzicN, a new Zic family gene of ascidians, plays essential roles in the neural tube and notochord development.</title>
        <authorList>
            <person name="Wada S."/>
            <person name="Saiga H."/>
        </authorList>
    </citation>
    <scope>NUCLEOTIDE SEQUENCE</scope>
</reference>
<evidence type="ECO:0000256" key="7">
    <source>
        <dbReference type="ARBA" id="ARBA00023125"/>
    </source>
</evidence>
<dbReference type="PANTHER" id="PTHR45718">
    <property type="entry name" value="TRANSCRIPTIONAL ACTIVATOR CUBITUS INTERRUPTUS"/>
    <property type="match status" value="1"/>
</dbReference>
<dbReference type="PANTHER" id="PTHR45718:SF8">
    <property type="entry name" value="GLIS FAMILY ZINC FINGER 2"/>
    <property type="match status" value="1"/>
</dbReference>
<evidence type="ECO:0000256" key="5">
    <source>
        <dbReference type="ARBA" id="ARBA00022771"/>
    </source>
</evidence>
<feature type="domain" description="C2H2-type" evidence="11">
    <location>
        <begin position="218"/>
        <end position="247"/>
    </location>
</feature>
<feature type="compositionally biased region" description="Polar residues" evidence="10">
    <location>
        <begin position="312"/>
        <end position="326"/>
    </location>
</feature>
<evidence type="ECO:0000256" key="1">
    <source>
        <dbReference type="ARBA" id="ARBA00004123"/>
    </source>
</evidence>
<proteinExistence type="evidence at transcript level"/>
<feature type="domain" description="C2H2-type" evidence="11">
    <location>
        <begin position="248"/>
        <end position="277"/>
    </location>
</feature>
<keyword evidence="5 9" id="KW-0863">Zinc-finger</keyword>
<dbReference type="FunFam" id="3.30.160.60:FF:000035">
    <property type="entry name" value="Zinc finger protein ZIC 1"/>
    <property type="match status" value="1"/>
</dbReference>
<dbReference type="Gene3D" id="3.30.160.60">
    <property type="entry name" value="Classic Zinc Finger"/>
    <property type="match status" value="4"/>
</dbReference>
<gene>
    <name evidence="12" type="primary">HrzicN</name>
</gene>
<evidence type="ECO:0000256" key="2">
    <source>
        <dbReference type="ARBA" id="ARBA00010831"/>
    </source>
</evidence>
<dbReference type="AlphaFoldDB" id="Q8I6I9"/>
<dbReference type="InterPro" id="IPR041643">
    <property type="entry name" value="Znf_ZIC"/>
</dbReference>
<evidence type="ECO:0000256" key="10">
    <source>
        <dbReference type="SAM" id="MobiDB-lite"/>
    </source>
</evidence>
<evidence type="ECO:0000256" key="4">
    <source>
        <dbReference type="ARBA" id="ARBA00022737"/>
    </source>
</evidence>
<feature type="domain" description="C2H2-type" evidence="11">
    <location>
        <begin position="156"/>
        <end position="187"/>
    </location>
</feature>
<dbReference type="GO" id="GO:0005634">
    <property type="term" value="C:nucleus"/>
    <property type="evidence" value="ECO:0007669"/>
    <property type="project" value="UniProtKB-SubCell"/>
</dbReference>
<sequence length="468" mass="51632">MAYATAYAFSHQAPTAPFPGYTSTGYENVLPQPMHGITSPGSQAALYNPHLNVAPLRNRQNIQNPTYINPPSQLKTDSQFFTGVHQPFDYSYRNQYLAYGGGQAQTTQKGLTCKWIVSGKSGEENAITCDREFYSMNQLVDHVTVDHVGGHDQADHTCYWKDCTREKSFQAKYKLVNHIRVHTGEKPFICLFPNCGKVFARSENLKIHKRTHTGEKPFVCPFDGCDRRFANSSDRKKHTYTHSTSKPYACKVQGCKKSYTHPSSLRKHLKMHEAEGIKVESDGGSSDSRMTSPTSSNGSSSSNNAESGVSPKSPTDNVLTGSISPRSSGSNNGSEINSFAPPNIDLGRDLGVCSGVKFEPQPGFRTNNPFPYYEVQGSTTVGTLPSNSPFYPAATATQHLSSIAESVATHTPYNAGYYHQPSAPTYMMHPQHTPMESEVQAPSIKYLPATEMYESYPSAGYSNHFHQF</sequence>
<dbReference type="GO" id="GO:0000978">
    <property type="term" value="F:RNA polymerase II cis-regulatory region sequence-specific DNA binding"/>
    <property type="evidence" value="ECO:0007669"/>
    <property type="project" value="TreeGrafter"/>
</dbReference>
<dbReference type="GO" id="GO:0000981">
    <property type="term" value="F:DNA-binding transcription factor activity, RNA polymerase II-specific"/>
    <property type="evidence" value="ECO:0007669"/>
    <property type="project" value="TreeGrafter"/>
</dbReference>
<dbReference type="EMBL" id="AB092643">
    <property type="protein sequence ID" value="BAC23063.1"/>
    <property type="molecule type" value="mRNA"/>
</dbReference>
<comment type="similarity">
    <text evidence="2">Belongs to the GLI C2H2-type zinc-finger protein family.</text>
</comment>
<dbReference type="GO" id="GO:0008270">
    <property type="term" value="F:zinc ion binding"/>
    <property type="evidence" value="ECO:0007669"/>
    <property type="project" value="UniProtKB-KW"/>
</dbReference>
<keyword evidence="3" id="KW-0479">Metal-binding</keyword>
<dbReference type="Pfam" id="PF23561">
    <property type="entry name" value="zf-C2H2_15"/>
    <property type="match status" value="1"/>
</dbReference>
<dbReference type="InterPro" id="IPR036236">
    <property type="entry name" value="Znf_C2H2_sf"/>
</dbReference>
<dbReference type="SUPFAM" id="SSF57667">
    <property type="entry name" value="beta-beta-alpha zinc fingers"/>
    <property type="match status" value="2"/>
</dbReference>
<evidence type="ECO:0000256" key="9">
    <source>
        <dbReference type="PROSITE-ProRule" id="PRU00042"/>
    </source>
</evidence>
<keyword evidence="7" id="KW-0238">DNA-binding</keyword>
<dbReference type="Pfam" id="PF00096">
    <property type="entry name" value="zf-C2H2"/>
    <property type="match status" value="3"/>
</dbReference>
<dbReference type="InterPro" id="IPR056436">
    <property type="entry name" value="Znf-C2H2_ZIC1-5/GLI1-3-like"/>
</dbReference>
<keyword evidence="4" id="KW-0677">Repeat</keyword>
<evidence type="ECO:0000259" key="11">
    <source>
        <dbReference type="PROSITE" id="PS50157"/>
    </source>
</evidence>
<dbReference type="Pfam" id="PF18366">
    <property type="entry name" value="zf_ZIC"/>
    <property type="match status" value="1"/>
</dbReference>
<keyword evidence="6" id="KW-0862">Zinc</keyword>
<evidence type="ECO:0000313" key="12">
    <source>
        <dbReference type="EMBL" id="BAC23063.1"/>
    </source>
</evidence>
<dbReference type="InterPro" id="IPR043359">
    <property type="entry name" value="GLI-like"/>
</dbReference>
<evidence type="ECO:0000256" key="3">
    <source>
        <dbReference type="ARBA" id="ARBA00022723"/>
    </source>
</evidence>
<protein>
    <submittedName>
        <fullName evidence="12">Zic family transcription factor</fullName>
    </submittedName>
</protein>
<dbReference type="SMART" id="SM00355">
    <property type="entry name" value="ZnF_C2H2"/>
    <property type="match status" value="5"/>
</dbReference>
<dbReference type="FunFam" id="3.30.160.60:FF:000125">
    <property type="entry name" value="Putative zinc finger protein 143"/>
    <property type="match status" value="1"/>
</dbReference>
<dbReference type="PROSITE" id="PS00028">
    <property type="entry name" value="ZINC_FINGER_C2H2_1"/>
    <property type="match status" value="3"/>
</dbReference>
<evidence type="ECO:0000256" key="6">
    <source>
        <dbReference type="ARBA" id="ARBA00022833"/>
    </source>
</evidence>
<organism evidence="12">
    <name type="scientific">Halocynthia roretzi</name>
    <name type="common">Sea squirt</name>
    <name type="synonym">Cynthia roretzi</name>
    <dbReference type="NCBI Taxonomy" id="7729"/>
    <lineage>
        <taxon>Eukaryota</taxon>
        <taxon>Metazoa</taxon>
        <taxon>Chordata</taxon>
        <taxon>Tunicata</taxon>
        <taxon>Ascidiacea</taxon>
        <taxon>Stolidobranchia</taxon>
        <taxon>Pyuridae</taxon>
        <taxon>Halocynthia</taxon>
    </lineage>
</organism>
<feature type="compositionally biased region" description="Low complexity" evidence="10">
    <location>
        <begin position="285"/>
        <end position="310"/>
    </location>
</feature>
<name>Q8I6I9_HALRO</name>
<evidence type="ECO:0000256" key="8">
    <source>
        <dbReference type="ARBA" id="ARBA00023242"/>
    </source>
</evidence>
<dbReference type="InterPro" id="IPR013087">
    <property type="entry name" value="Znf_C2H2_type"/>
</dbReference>
<dbReference type="FunFam" id="3.30.160.60:FF:000039">
    <property type="entry name" value="Zinc finger protein ZIC 1"/>
    <property type="match status" value="1"/>
</dbReference>
<dbReference type="PROSITE" id="PS50157">
    <property type="entry name" value="ZINC_FINGER_C2H2_2"/>
    <property type="match status" value="4"/>
</dbReference>
<accession>Q8I6I9</accession>
<comment type="subcellular location">
    <subcellularLocation>
        <location evidence="1">Nucleus</location>
    </subcellularLocation>
</comment>
<keyword evidence="8" id="KW-0539">Nucleus</keyword>
<feature type="domain" description="C2H2-type" evidence="11">
    <location>
        <begin position="188"/>
        <end position="217"/>
    </location>
</feature>